<protein>
    <submittedName>
        <fullName evidence="1">Unannotated protein</fullName>
    </submittedName>
</protein>
<dbReference type="AlphaFoldDB" id="A0A6J6PQT6"/>
<accession>A0A6J6PQT6</accession>
<organism evidence="1">
    <name type="scientific">freshwater metagenome</name>
    <dbReference type="NCBI Taxonomy" id="449393"/>
    <lineage>
        <taxon>unclassified sequences</taxon>
        <taxon>metagenomes</taxon>
        <taxon>ecological metagenomes</taxon>
    </lineage>
</organism>
<proteinExistence type="predicted"/>
<sequence length="47" mass="4982">MRVTWSTIQSAISCSEAMPTLSPLSVCAPSWLCPVETAAANGASRLW</sequence>
<evidence type="ECO:0000313" key="1">
    <source>
        <dbReference type="EMBL" id="CAB4700812.1"/>
    </source>
</evidence>
<gene>
    <name evidence="1" type="ORF">UFOPK2579_00930</name>
</gene>
<reference evidence="1" key="1">
    <citation type="submission" date="2020-05" db="EMBL/GenBank/DDBJ databases">
        <authorList>
            <person name="Chiriac C."/>
            <person name="Salcher M."/>
            <person name="Ghai R."/>
            <person name="Kavagutti S V."/>
        </authorList>
    </citation>
    <scope>NUCLEOTIDE SEQUENCE</scope>
</reference>
<dbReference type="EMBL" id="CAEZXR010000089">
    <property type="protein sequence ID" value="CAB4700812.1"/>
    <property type="molecule type" value="Genomic_DNA"/>
</dbReference>
<name>A0A6J6PQT6_9ZZZZ</name>